<feature type="region of interest" description="Disordered" evidence="1">
    <location>
        <begin position="53"/>
        <end position="92"/>
    </location>
</feature>
<evidence type="ECO:0000256" key="1">
    <source>
        <dbReference type="SAM" id="MobiDB-lite"/>
    </source>
</evidence>
<feature type="compositionally biased region" description="Acidic residues" evidence="1">
    <location>
        <begin position="82"/>
        <end position="92"/>
    </location>
</feature>
<evidence type="ECO:0000256" key="2">
    <source>
        <dbReference type="SAM" id="SignalP"/>
    </source>
</evidence>
<reference evidence="3 4" key="1">
    <citation type="journal article" date="2019" name="Int. J. Syst. Evol. Microbiol.">
        <title>The Global Catalogue of Microorganisms (GCM) 10K type strain sequencing project: providing services to taxonomists for standard genome sequencing and annotation.</title>
        <authorList>
            <consortium name="The Broad Institute Genomics Platform"/>
            <consortium name="The Broad Institute Genome Sequencing Center for Infectious Disease"/>
            <person name="Wu L."/>
            <person name="Ma J."/>
        </authorList>
    </citation>
    <scope>NUCLEOTIDE SEQUENCE [LARGE SCALE GENOMIC DNA]</scope>
    <source>
        <strain evidence="3 4">JCM 4805</strain>
    </source>
</reference>
<gene>
    <name evidence="3" type="ORF">GCM10010361_09230</name>
</gene>
<dbReference type="EMBL" id="BAAABY010000009">
    <property type="protein sequence ID" value="GAA0447489.1"/>
    <property type="molecule type" value="Genomic_DNA"/>
</dbReference>
<protein>
    <submittedName>
        <fullName evidence="3">Uncharacterized protein</fullName>
    </submittedName>
</protein>
<dbReference type="Proteomes" id="UP001500909">
    <property type="component" value="Unassembled WGS sequence"/>
</dbReference>
<comment type="caution">
    <text evidence="3">The sequence shown here is derived from an EMBL/GenBank/DDBJ whole genome shotgun (WGS) entry which is preliminary data.</text>
</comment>
<sequence length="92" mass="9508">MRNPMEASKMNRTVKRVAAVVGPVAALVLMAGGTASADNDDFLDSKIAYTDSGYQNATSGHHGAQSTGAGTHGSLVQTGHWDDDEGGEESDD</sequence>
<feature type="compositionally biased region" description="Polar residues" evidence="1">
    <location>
        <begin position="53"/>
        <end position="77"/>
    </location>
</feature>
<proteinExistence type="predicted"/>
<keyword evidence="4" id="KW-1185">Reference proteome</keyword>
<organism evidence="3 4">
    <name type="scientific">Streptomyces olivaceiscleroticus</name>
    <dbReference type="NCBI Taxonomy" id="68245"/>
    <lineage>
        <taxon>Bacteria</taxon>
        <taxon>Bacillati</taxon>
        <taxon>Actinomycetota</taxon>
        <taxon>Actinomycetes</taxon>
        <taxon>Kitasatosporales</taxon>
        <taxon>Streptomycetaceae</taxon>
        <taxon>Streptomyces</taxon>
    </lineage>
</organism>
<feature type="signal peptide" evidence="2">
    <location>
        <begin position="1"/>
        <end position="37"/>
    </location>
</feature>
<evidence type="ECO:0000313" key="4">
    <source>
        <dbReference type="Proteomes" id="UP001500909"/>
    </source>
</evidence>
<name>A0ABN0ZHI2_9ACTN</name>
<evidence type="ECO:0000313" key="3">
    <source>
        <dbReference type="EMBL" id="GAA0447489.1"/>
    </source>
</evidence>
<keyword evidence="2" id="KW-0732">Signal</keyword>
<accession>A0ABN0ZHI2</accession>
<feature type="chain" id="PRO_5046884272" evidence="2">
    <location>
        <begin position="38"/>
        <end position="92"/>
    </location>
</feature>